<name>A0A8D7ZWQ1_CULPI</name>
<accession>A0A8D7ZWQ1</accession>
<proteinExistence type="predicted"/>
<dbReference type="EMBL" id="HBUE01005847">
    <property type="protein sequence ID" value="CAG6445966.1"/>
    <property type="molecule type" value="Transcribed_RNA"/>
</dbReference>
<protein>
    <submittedName>
        <fullName evidence="1">(northern house mosquito) hypothetical protein</fullName>
    </submittedName>
</protein>
<organism evidence="1">
    <name type="scientific">Culex pipiens</name>
    <name type="common">House mosquito</name>
    <dbReference type="NCBI Taxonomy" id="7175"/>
    <lineage>
        <taxon>Eukaryota</taxon>
        <taxon>Metazoa</taxon>
        <taxon>Ecdysozoa</taxon>
        <taxon>Arthropoda</taxon>
        <taxon>Hexapoda</taxon>
        <taxon>Insecta</taxon>
        <taxon>Pterygota</taxon>
        <taxon>Neoptera</taxon>
        <taxon>Endopterygota</taxon>
        <taxon>Diptera</taxon>
        <taxon>Nematocera</taxon>
        <taxon>Culicoidea</taxon>
        <taxon>Culicidae</taxon>
        <taxon>Culicinae</taxon>
        <taxon>Culicini</taxon>
        <taxon>Culex</taxon>
        <taxon>Culex</taxon>
    </lineage>
</organism>
<evidence type="ECO:0000313" key="1">
    <source>
        <dbReference type="EMBL" id="CAG6445966.1"/>
    </source>
</evidence>
<reference evidence="1" key="1">
    <citation type="submission" date="2021-05" db="EMBL/GenBank/DDBJ databases">
        <authorList>
            <person name="Alioto T."/>
            <person name="Alioto T."/>
            <person name="Gomez Garrido J."/>
        </authorList>
    </citation>
    <scope>NUCLEOTIDE SEQUENCE</scope>
</reference>
<dbReference type="AlphaFoldDB" id="A0A8D7ZWQ1"/>
<sequence>MSMSPEPSSPSFRTALASSPFHIASALRVTDPCRLLCCSPASRSPLSPLKYLLLQPIQHPLSKLLSFRQNCQISVNFTQFCLTFSFLHISITSHSSVKIPPSLCW</sequence>